<dbReference type="PATRIC" id="fig|1301098.3.peg.4994"/>
<dbReference type="EMBL" id="HG322950">
    <property type="protein sequence ID" value="CDF86327.1"/>
    <property type="molecule type" value="Genomic_DNA"/>
</dbReference>
<dbReference type="OrthoDB" id="7039704at2"/>
<accession>A0A024HP66</accession>
<dbReference type="STRING" id="1301098.PKB_5014"/>
<keyword evidence="2" id="KW-1185">Reference proteome</keyword>
<dbReference type="KEGG" id="pkc:PKB_5014"/>
<reference evidence="1 2" key="1">
    <citation type="submission" date="2013-03" db="EMBL/GenBank/DDBJ databases">
        <authorList>
            <person name="Linke B."/>
        </authorList>
    </citation>
    <scope>NUCLEOTIDE SEQUENCE [LARGE SCALE GENOMIC DNA]</scope>
    <source>
        <strain evidence="1 2">B13</strain>
    </source>
</reference>
<dbReference type="RefSeq" id="WP_043255389.1">
    <property type="nucleotide sequence ID" value="NZ_HG322950.1"/>
</dbReference>
<protein>
    <submittedName>
        <fullName evidence="1">Uncharacterized protein</fullName>
    </submittedName>
</protein>
<gene>
    <name evidence="1" type="ORF">PKB_5014</name>
</gene>
<dbReference type="AlphaFoldDB" id="A0A024HP66"/>
<evidence type="ECO:0000313" key="1">
    <source>
        <dbReference type="EMBL" id="CDF86327.1"/>
    </source>
</evidence>
<reference evidence="1 2" key="2">
    <citation type="submission" date="2014-05" db="EMBL/GenBank/DDBJ databases">
        <title>Genome sequence of the 3-chlorobenzoate degrading bacterium Pseudomonas knackmussii B13 shows multiple evidence for horizontal gene transfer.</title>
        <authorList>
            <person name="Miyazaki R."/>
            <person name="Bertelli C."/>
            <person name="Falquet L."/>
            <person name="Robinson-Rechavi M."/>
            <person name="Gharib W."/>
            <person name="Roy S."/>
            <person name="Van der Meer J.R."/>
        </authorList>
    </citation>
    <scope>NUCLEOTIDE SEQUENCE [LARGE SCALE GENOMIC DNA]</scope>
    <source>
        <strain evidence="1 2">B13</strain>
    </source>
</reference>
<organism evidence="1 2">
    <name type="scientific">Pseudomonas knackmussii (strain DSM 6978 / CCUG 54928 / LMG 23759 / B13)</name>
    <dbReference type="NCBI Taxonomy" id="1301098"/>
    <lineage>
        <taxon>Bacteria</taxon>
        <taxon>Pseudomonadati</taxon>
        <taxon>Pseudomonadota</taxon>
        <taxon>Gammaproteobacteria</taxon>
        <taxon>Pseudomonadales</taxon>
        <taxon>Pseudomonadaceae</taxon>
        <taxon>Pseudomonas</taxon>
    </lineage>
</organism>
<evidence type="ECO:0000313" key="2">
    <source>
        <dbReference type="Proteomes" id="UP000025241"/>
    </source>
</evidence>
<sequence length="233" mass="25120">MQYWLNNFSEPLVGALPSDEYSVLPLAQAALDALAALLPGKNDYVLLTLSSADGTGACEVIRYQPNGTIFQPLRRAYEGGSQLDWPAGSICSCNVTAEAMGHFESTRVLVQECEAALLTIAGPENFQSAWAWYPPEAEILTLSVNGYGYTPGETPFPGHRIELWPTSTGPLVLFMPGVSSAHFDVPAGTTGTNEDGDFTLTIPESPIGGYIIEYLQHGEPIIRIENYAGLTTF</sequence>
<proteinExistence type="predicted"/>
<dbReference type="Proteomes" id="UP000025241">
    <property type="component" value="Chromosome I"/>
</dbReference>
<dbReference type="HOGENOM" id="CLU_1184239_0_0_6"/>
<name>A0A024HP66_PSEKB</name>